<feature type="active site" description="Nucleophile" evidence="9">
    <location>
        <position position="404"/>
    </location>
</feature>
<evidence type="ECO:0000256" key="3">
    <source>
        <dbReference type="ARBA" id="ARBA00009381"/>
    </source>
</evidence>
<dbReference type="InterPro" id="IPR043138">
    <property type="entry name" value="GGT_lsub"/>
</dbReference>
<evidence type="ECO:0000256" key="8">
    <source>
        <dbReference type="ARBA" id="ARBA00047417"/>
    </source>
</evidence>
<evidence type="ECO:0000256" key="10">
    <source>
        <dbReference type="PIRSR" id="PIRSR600101-2"/>
    </source>
</evidence>
<dbReference type="SUPFAM" id="SSF56235">
    <property type="entry name" value="N-terminal nucleophile aminohydrolases (Ntn hydrolases)"/>
    <property type="match status" value="1"/>
</dbReference>
<keyword evidence="7 11" id="KW-0012">Acyltransferase</keyword>
<evidence type="ECO:0000256" key="12">
    <source>
        <dbReference type="SAM" id="MobiDB-lite"/>
    </source>
</evidence>
<reference evidence="14 15" key="2">
    <citation type="submission" date="2018-04" db="EMBL/GenBank/DDBJ databases">
        <title>Thauera lacus sp. nov., isolated from an saline lake in Inner Mongolia, China.</title>
        <authorList>
            <person name="Liang Q.-Y."/>
        </authorList>
    </citation>
    <scope>NUCLEOTIDE SEQUENCE [LARGE SCALE GENOMIC DNA]</scope>
    <source>
        <strain evidence="14 15">D20</strain>
    </source>
</reference>
<keyword evidence="5 11" id="KW-0378">Hydrolase</keyword>
<keyword evidence="4 11" id="KW-0808">Transferase</keyword>
<feature type="chain" id="PRO_5015598346" description="Glutathione hydrolase proenzyme" evidence="13">
    <location>
        <begin position="30"/>
        <end position="585"/>
    </location>
</feature>
<comment type="similarity">
    <text evidence="3 11">Belongs to the gamma-glutamyltransferase family.</text>
</comment>
<evidence type="ECO:0000256" key="13">
    <source>
        <dbReference type="SAM" id="SignalP"/>
    </source>
</evidence>
<dbReference type="OrthoDB" id="5297205at2"/>
<dbReference type="Gene3D" id="1.10.246.130">
    <property type="match status" value="1"/>
</dbReference>
<comment type="catalytic activity">
    <reaction evidence="2 11">
        <text>glutathione + H2O = L-cysteinylglycine + L-glutamate</text>
        <dbReference type="Rhea" id="RHEA:28807"/>
        <dbReference type="ChEBI" id="CHEBI:15377"/>
        <dbReference type="ChEBI" id="CHEBI:29985"/>
        <dbReference type="ChEBI" id="CHEBI:57925"/>
        <dbReference type="ChEBI" id="CHEBI:61694"/>
        <dbReference type="EC" id="3.4.19.13"/>
    </reaction>
</comment>
<dbReference type="AlphaFoldDB" id="A0A2T4IJR3"/>
<proteinExistence type="inferred from homology"/>
<dbReference type="GO" id="GO:0006751">
    <property type="term" value="P:glutathione catabolic process"/>
    <property type="evidence" value="ECO:0007669"/>
    <property type="project" value="UniProtKB-UniRule"/>
</dbReference>
<feature type="compositionally biased region" description="Basic residues" evidence="12">
    <location>
        <begin position="455"/>
        <end position="467"/>
    </location>
</feature>
<feature type="binding site" evidence="10">
    <location>
        <position position="118"/>
    </location>
    <ligand>
        <name>L-glutamate</name>
        <dbReference type="ChEBI" id="CHEBI:29985"/>
    </ligand>
</feature>
<gene>
    <name evidence="14" type="primary">ggt</name>
    <name evidence="14" type="ORF">C8261_00805</name>
</gene>
<keyword evidence="6 11" id="KW-0865">Zymogen</keyword>
<evidence type="ECO:0000256" key="4">
    <source>
        <dbReference type="ARBA" id="ARBA00022679"/>
    </source>
</evidence>
<comment type="caution">
    <text evidence="14">The sequence shown here is derived from an EMBL/GenBank/DDBJ whole genome shotgun (WGS) entry which is preliminary data.</text>
</comment>
<dbReference type="EMBL" id="PZKC01000001">
    <property type="protein sequence ID" value="PTD97992.1"/>
    <property type="molecule type" value="Genomic_DNA"/>
</dbReference>
<evidence type="ECO:0000256" key="9">
    <source>
        <dbReference type="PIRSR" id="PIRSR600101-1"/>
    </source>
</evidence>
<comment type="subunit">
    <text evidence="11">This enzyme consists of two polypeptide chains, which are synthesized in precursor form from a single polypeptide.</text>
</comment>
<feature type="binding site" evidence="10">
    <location>
        <position position="491"/>
    </location>
    <ligand>
        <name>L-glutamate</name>
        <dbReference type="ChEBI" id="CHEBI:29985"/>
    </ligand>
</feature>
<dbReference type="NCBIfam" id="TIGR00066">
    <property type="entry name" value="g_glut_trans"/>
    <property type="match status" value="1"/>
</dbReference>
<reference evidence="14 15" key="1">
    <citation type="submission" date="2018-03" db="EMBL/GenBank/DDBJ databases">
        <authorList>
            <person name="Keele B.F."/>
        </authorList>
    </citation>
    <scope>NUCLEOTIDE SEQUENCE [LARGE SCALE GENOMIC DNA]</scope>
    <source>
        <strain evidence="14 15">D20</strain>
    </source>
</reference>
<dbReference type="InterPro" id="IPR000101">
    <property type="entry name" value="GGT_peptidase"/>
</dbReference>
<dbReference type="PANTHER" id="PTHR43199">
    <property type="entry name" value="GLUTATHIONE HYDROLASE"/>
    <property type="match status" value="1"/>
</dbReference>
<dbReference type="UniPathway" id="UPA00204"/>
<evidence type="ECO:0000256" key="1">
    <source>
        <dbReference type="ARBA" id="ARBA00001049"/>
    </source>
</evidence>
<name>A0A2T4IJR3_9RHOO</name>
<evidence type="ECO:0000313" key="14">
    <source>
        <dbReference type="EMBL" id="PTD97992.1"/>
    </source>
</evidence>
<feature type="region of interest" description="Disordered" evidence="12">
    <location>
        <begin position="448"/>
        <end position="469"/>
    </location>
</feature>
<evidence type="ECO:0000256" key="5">
    <source>
        <dbReference type="ARBA" id="ARBA00022801"/>
    </source>
</evidence>
<evidence type="ECO:0000256" key="2">
    <source>
        <dbReference type="ARBA" id="ARBA00001089"/>
    </source>
</evidence>
<feature type="signal peptide" evidence="13">
    <location>
        <begin position="1"/>
        <end position="29"/>
    </location>
</feature>
<evidence type="ECO:0000256" key="11">
    <source>
        <dbReference type="RuleBase" id="RU368036"/>
    </source>
</evidence>
<protein>
    <recommendedName>
        <fullName evidence="11">Glutathione hydrolase proenzyme</fullName>
        <ecNumber evidence="11">2.3.2.2</ecNumber>
        <ecNumber evidence="11">3.4.19.13</ecNumber>
    </recommendedName>
    <component>
        <recommendedName>
            <fullName evidence="11">Glutathione hydrolase large chain</fullName>
        </recommendedName>
    </component>
    <component>
        <recommendedName>
            <fullName evidence="11">Glutathione hydrolase small chain</fullName>
        </recommendedName>
    </component>
</protein>
<evidence type="ECO:0000313" key="15">
    <source>
        <dbReference type="Proteomes" id="UP000241193"/>
    </source>
</evidence>
<comment type="pathway">
    <text evidence="11">Sulfur metabolism; glutathione metabolism.</text>
</comment>
<evidence type="ECO:0000256" key="6">
    <source>
        <dbReference type="ARBA" id="ARBA00023145"/>
    </source>
</evidence>
<dbReference type="Gene3D" id="3.60.20.40">
    <property type="match status" value="1"/>
</dbReference>
<keyword evidence="15" id="KW-1185">Reference proteome</keyword>
<evidence type="ECO:0000256" key="7">
    <source>
        <dbReference type="ARBA" id="ARBA00023315"/>
    </source>
</evidence>
<dbReference type="EC" id="3.4.19.13" evidence="11"/>
<dbReference type="InterPro" id="IPR043137">
    <property type="entry name" value="GGT_ssub_C"/>
</dbReference>
<dbReference type="Pfam" id="PF01019">
    <property type="entry name" value="G_glu_transpept"/>
    <property type="match status" value="1"/>
</dbReference>
<dbReference type="Proteomes" id="UP000241193">
    <property type="component" value="Unassembled WGS sequence"/>
</dbReference>
<dbReference type="InterPro" id="IPR029055">
    <property type="entry name" value="Ntn_hydrolases_N"/>
</dbReference>
<dbReference type="GO" id="GO:0103068">
    <property type="term" value="F:leukotriene C4 gamma-glutamyl transferase activity"/>
    <property type="evidence" value="ECO:0007669"/>
    <property type="project" value="UniProtKB-EC"/>
</dbReference>
<dbReference type="GO" id="GO:0036374">
    <property type="term" value="F:glutathione hydrolase activity"/>
    <property type="evidence" value="ECO:0007669"/>
    <property type="project" value="UniProtKB-UniRule"/>
</dbReference>
<feature type="binding site" evidence="10">
    <location>
        <begin position="468"/>
        <end position="469"/>
    </location>
    <ligand>
        <name>L-glutamate</name>
        <dbReference type="ChEBI" id="CHEBI:29985"/>
    </ligand>
</feature>
<sequence>MTQLPVIALSASLRFAALLCACWLLPASAQTPHQPEAASGFVARPAVDAPTAMVVSANPHATAAALAILRAGGSASDAAIAAVLVLNVVEPQSSGIGGGAFLLHYRADEGSLQAWDGRESAPAAVDETLFLKEDGERMGFHDAAVGGRAVGAPGLLRLLAAVHAEHGRLPWAQLLQPAIDLAEGGFAVSPRLHALIARDRFLYTDPAARALFYDAAGEALAVGSRFTNPALAAVLRAVAEEGAEVFYHGALAADIVAAVARAPNPGTLSLRDLADWRPLKREALCAPYRQWTVCGMPPPSSGGGTVLAMLGILQGFPLPEVATDSAFATHLFAEAGRLAFADRDAWYADPRAMPLTPQQLLGRDYLAGRAAQIDLRRSMTRAEAGTPADSLSHVAAQHPERAATTHISIVDAAGNAVALTASIEDAFGSRRMVHGFLLNNQLTDFSFQPQDAHGHHPNRAGPGKRPRSSMAPTLVFAADGSLHAVLGSPGGSAIINYVAATLIGVLDWQLPPDLVLARPHAGSRNGPTEVEDTAAGHDLARRLQMFGHDVVLRDLTSGLALIVRSGQGGWTGAADPRREGVAAGY</sequence>
<comment type="catalytic activity">
    <reaction evidence="1 11">
        <text>an S-substituted glutathione + H2O = an S-substituted L-cysteinylglycine + L-glutamate</text>
        <dbReference type="Rhea" id="RHEA:59468"/>
        <dbReference type="ChEBI" id="CHEBI:15377"/>
        <dbReference type="ChEBI" id="CHEBI:29985"/>
        <dbReference type="ChEBI" id="CHEBI:90779"/>
        <dbReference type="ChEBI" id="CHEBI:143103"/>
        <dbReference type="EC" id="3.4.19.13"/>
    </reaction>
</comment>
<dbReference type="InterPro" id="IPR051792">
    <property type="entry name" value="GGT_bact"/>
</dbReference>
<feature type="binding site" evidence="10">
    <location>
        <position position="444"/>
    </location>
    <ligand>
        <name>L-glutamate</name>
        <dbReference type="ChEBI" id="CHEBI:29985"/>
    </ligand>
</feature>
<organism evidence="14 15">
    <name type="scientific">Pseudothauera lacus</name>
    <dbReference type="NCBI Taxonomy" id="2136175"/>
    <lineage>
        <taxon>Bacteria</taxon>
        <taxon>Pseudomonadati</taxon>
        <taxon>Pseudomonadota</taxon>
        <taxon>Betaproteobacteria</taxon>
        <taxon>Rhodocyclales</taxon>
        <taxon>Zoogloeaceae</taxon>
        <taxon>Pseudothauera</taxon>
    </lineage>
</organism>
<comment type="PTM">
    <text evidence="11">Cleaved by autocatalysis into a large and a small subunit.</text>
</comment>
<keyword evidence="11" id="KW-0317">Glutathione biosynthesis</keyword>
<accession>A0A2T4IJR3</accession>
<dbReference type="RefSeq" id="WP_107491752.1">
    <property type="nucleotide sequence ID" value="NZ_PZKC01000001.1"/>
</dbReference>
<comment type="catalytic activity">
    <reaction evidence="8 11">
        <text>an N-terminal (5-L-glutamyl)-[peptide] + an alpha-amino acid = 5-L-glutamyl amino acid + an N-terminal L-alpha-aminoacyl-[peptide]</text>
        <dbReference type="Rhea" id="RHEA:23904"/>
        <dbReference type="Rhea" id="RHEA-COMP:9780"/>
        <dbReference type="Rhea" id="RHEA-COMP:9795"/>
        <dbReference type="ChEBI" id="CHEBI:77644"/>
        <dbReference type="ChEBI" id="CHEBI:78597"/>
        <dbReference type="ChEBI" id="CHEBI:78599"/>
        <dbReference type="ChEBI" id="CHEBI:78608"/>
        <dbReference type="EC" id="2.3.2.2"/>
    </reaction>
</comment>
<dbReference type="PRINTS" id="PR01210">
    <property type="entry name" value="GGTRANSPTASE"/>
</dbReference>
<dbReference type="GO" id="GO:0006750">
    <property type="term" value="P:glutathione biosynthetic process"/>
    <property type="evidence" value="ECO:0007669"/>
    <property type="project" value="UniProtKB-KW"/>
</dbReference>
<dbReference type="EC" id="2.3.2.2" evidence="11"/>
<dbReference type="PANTHER" id="PTHR43199:SF1">
    <property type="entry name" value="GLUTATHIONE HYDROLASE PROENZYME"/>
    <property type="match status" value="1"/>
</dbReference>
<keyword evidence="13" id="KW-0732">Signal</keyword>